<dbReference type="InterPro" id="IPR001539">
    <property type="entry name" value="Peptidase_U32"/>
</dbReference>
<dbReference type="EMBL" id="BARU01021556">
    <property type="protein sequence ID" value="GAH47887.1"/>
    <property type="molecule type" value="Genomic_DNA"/>
</dbReference>
<comment type="caution">
    <text evidence="1">The sequence shown here is derived from an EMBL/GenBank/DDBJ whole genome shotgun (WGS) entry which is preliminary data.</text>
</comment>
<gene>
    <name evidence="1" type="ORF">S03H2_35270</name>
</gene>
<evidence type="ECO:0008006" key="2">
    <source>
        <dbReference type="Google" id="ProtNLM"/>
    </source>
</evidence>
<sequence>MTILLNAGNIWTDEYLDKVIELNEQHSDIKVASLFGSISKLTPTARSSDRIPYRDWGFMDRYIDRAQKNDIAIRYTLNQSCIGSIQDFKESWDAKLKEDLVELHNMGVHEWIITSPLLMQLMRSMFPSDFLEVSTIAEVATAEEACRWMSLGANGVNISGSINRDFLKMKEIADTGIVVSILANEACLFRCPWRRECYNLSSHDSLRSEELFGFYPFRNCNEVRLAHPEEWIKSRMVLPQHMKTYQKQV</sequence>
<accession>X1FSD0</accession>
<dbReference type="AlphaFoldDB" id="X1FSD0"/>
<reference evidence="1" key="1">
    <citation type="journal article" date="2014" name="Front. Microbiol.">
        <title>High frequency of phylogenetically diverse reductive dehalogenase-homologous genes in deep subseafloor sedimentary metagenomes.</title>
        <authorList>
            <person name="Kawai M."/>
            <person name="Futagami T."/>
            <person name="Toyoda A."/>
            <person name="Takaki Y."/>
            <person name="Nishi S."/>
            <person name="Hori S."/>
            <person name="Arai W."/>
            <person name="Tsubouchi T."/>
            <person name="Morono Y."/>
            <person name="Uchiyama I."/>
            <person name="Ito T."/>
            <person name="Fujiyama A."/>
            <person name="Inagaki F."/>
            <person name="Takami H."/>
        </authorList>
    </citation>
    <scope>NUCLEOTIDE SEQUENCE</scope>
    <source>
        <strain evidence="1">Expedition CK06-06</strain>
    </source>
</reference>
<name>X1FSD0_9ZZZZ</name>
<dbReference type="Pfam" id="PF01136">
    <property type="entry name" value="Peptidase_U32"/>
    <property type="match status" value="1"/>
</dbReference>
<evidence type="ECO:0000313" key="1">
    <source>
        <dbReference type="EMBL" id="GAH47887.1"/>
    </source>
</evidence>
<proteinExistence type="predicted"/>
<protein>
    <recommendedName>
        <fullName evidence="2">Peptidase U32</fullName>
    </recommendedName>
</protein>
<feature type="non-terminal residue" evidence="1">
    <location>
        <position position="249"/>
    </location>
</feature>
<organism evidence="1">
    <name type="scientific">marine sediment metagenome</name>
    <dbReference type="NCBI Taxonomy" id="412755"/>
    <lineage>
        <taxon>unclassified sequences</taxon>
        <taxon>metagenomes</taxon>
        <taxon>ecological metagenomes</taxon>
    </lineage>
</organism>